<reference evidence="1 2" key="1">
    <citation type="journal article" date="2024" name="J Genomics">
        <title>Draft genome sequencing and assembly of Favolaschia claudopus CIRM-BRFM 2984 isolated from oak limbs.</title>
        <authorList>
            <person name="Navarro D."/>
            <person name="Drula E."/>
            <person name="Chaduli D."/>
            <person name="Cazenave R."/>
            <person name="Ahrendt S."/>
            <person name="Wang J."/>
            <person name="Lipzen A."/>
            <person name="Daum C."/>
            <person name="Barry K."/>
            <person name="Grigoriev I.V."/>
            <person name="Favel A."/>
            <person name="Rosso M.N."/>
            <person name="Martin F."/>
        </authorList>
    </citation>
    <scope>NUCLEOTIDE SEQUENCE [LARGE SCALE GENOMIC DNA]</scope>
    <source>
        <strain evidence="1 2">CIRM-BRFM 2984</strain>
    </source>
</reference>
<organism evidence="1 2">
    <name type="scientific">Favolaschia claudopus</name>
    <dbReference type="NCBI Taxonomy" id="2862362"/>
    <lineage>
        <taxon>Eukaryota</taxon>
        <taxon>Fungi</taxon>
        <taxon>Dikarya</taxon>
        <taxon>Basidiomycota</taxon>
        <taxon>Agaricomycotina</taxon>
        <taxon>Agaricomycetes</taxon>
        <taxon>Agaricomycetidae</taxon>
        <taxon>Agaricales</taxon>
        <taxon>Marasmiineae</taxon>
        <taxon>Mycenaceae</taxon>
        <taxon>Favolaschia</taxon>
    </lineage>
</organism>
<comment type="caution">
    <text evidence="1">The sequence shown here is derived from an EMBL/GenBank/DDBJ whole genome shotgun (WGS) entry which is preliminary data.</text>
</comment>
<evidence type="ECO:0000313" key="1">
    <source>
        <dbReference type="EMBL" id="KAK7027815.1"/>
    </source>
</evidence>
<dbReference type="AlphaFoldDB" id="A0AAW0BNK2"/>
<proteinExistence type="predicted"/>
<gene>
    <name evidence="1" type="ORF">R3P38DRAFT_2776895</name>
</gene>
<dbReference type="Proteomes" id="UP001362999">
    <property type="component" value="Unassembled WGS sequence"/>
</dbReference>
<keyword evidence="2" id="KW-1185">Reference proteome</keyword>
<protein>
    <submittedName>
        <fullName evidence="1">Uncharacterized protein</fullName>
    </submittedName>
</protein>
<evidence type="ECO:0000313" key="2">
    <source>
        <dbReference type="Proteomes" id="UP001362999"/>
    </source>
</evidence>
<name>A0AAW0BNK2_9AGAR</name>
<dbReference type="EMBL" id="JAWWNJ010000029">
    <property type="protein sequence ID" value="KAK7027815.1"/>
    <property type="molecule type" value="Genomic_DNA"/>
</dbReference>
<sequence>MYLLPASGRTDFFGRRQANAAPDAKPAGFLVALLWKIFVVAGGARRRAAALSRRHHISPSGKQVFRHCSDGNFALTSVNLESSEFYLTIATSITICIDAPRARNALHKPPMQNLIFERPASEPSSGNFLSAARAQSLPPKSRPSLGNSRFRVPASKGFELRSIPNQLLVQSIKFSRFEDGFLRCAAELTDFRHICSFFLPLRGAPLPTVSPVNKVKFTKSTKAKNFFFAARLTEINFFLRCAASSTASTFKPTVLIQVHVFSAGLNFKAKTECAASNSRGLVILNDPRLPISVDPRP</sequence>
<accession>A0AAW0BNK2</accession>